<dbReference type="InParanoid" id="A0A165DHS4"/>
<name>A0A165DHS4_9APHY</name>
<dbReference type="GeneID" id="63818760"/>
<reference evidence="2 3" key="1">
    <citation type="journal article" date="2016" name="Mol. Biol. Evol.">
        <title>Comparative Genomics of Early-Diverging Mushroom-Forming Fungi Provides Insights into the Origins of Lignocellulose Decay Capabilities.</title>
        <authorList>
            <person name="Nagy L.G."/>
            <person name="Riley R."/>
            <person name="Tritt A."/>
            <person name="Adam C."/>
            <person name="Daum C."/>
            <person name="Floudas D."/>
            <person name="Sun H."/>
            <person name="Yadav J.S."/>
            <person name="Pangilinan J."/>
            <person name="Larsson K.H."/>
            <person name="Matsuura K."/>
            <person name="Barry K."/>
            <person name="Labutti K."/>
            <person name="Kuo R."/>
            <person name="Ohm R.A."/>
            <person name="Bhattacharya S.S."/>
            <person name="Shirouzu T."/>
            <person name="Yoshinaga Y."/>
            <person name="Martin F.M."/>
            <person name="Grigoriev I.V."/>
            <person name="Hibbett D.S."/>
        </authorList>
    </citation>
    <scope>NUCLEOTIDE SEQUENCE [LARGE SCALE GENOMIC DNA]</scope>
    <source>
        <strain evidence="2 3">93-53</strain>
    </source>
</reference>
<gene>
    <name evidence="2" type="ORF">LAESUDRAFT_246762</name>
</gene>
<evidence type="ECO:0000313" key="3">
    <source>
        <dbReference type="Proteomes" id="UP000076871"/>
    </source>
</evidence>
<protein>
    <recommendedName>
        <fullName evidence="4">F-box domain-containing protein</fullName>
    </recommendedName>
</protein>
<dbReference type="InterPro" id="IPR036047">
    <property type="entry name" value="F-box-like_dom_sf"/>
</dbReference>
<dbReference type="EMBL" id="KV427633">
    <property type="protein sequence ID" value="KZT04908.1"/>
    <property type="molecule type" value="Genomic_DNA"/>
</dbReference>
<dbReference type="AlphaFoldDB" id="A0A165DHS4"/>
<proteinExistence type="predicted"/>
<dbReference type="RefSeq" id="XP_040762648.1">
    <property type="nucleotide sequence ID" value="XM_040901728.1"/>
</dbReference>
<dbReference type="SUPFAM" id="SSF81383">
    <property type="entry name" value="F-box domain"/>
    <property type="match status" value="1"/>
</dbReference>
<organism evidence="2 3">
    <name type="scientific">Laetiporus sulphureus 93-53</name>
    <dbReference type="NCBI Taxonomy" id="1314785"/>
    <lineage>
        <taxon>Eukaryota</taxon>
        <taxon>Fungi</taxon>
        <taxon>Dikarya</taxon>
        <taxon>Basidiomycota</taxon>
        <taxon>Agaricomycotina</taxon>
        <taxon>Agaricomycetes</taxon>
        <taxon>Polyporales</taxon>
        <taxon>Laetiporus</taxon>
    </lineage>
</organism>
<evidence type="ECO:0000313" key="2">
    <source>
        <dbReference type="EMBL" id="KZT04908.1"/>
    </source>
</evidence>
<sequence>MKIYIYCKCRLGNPHPGASFATLYSNAMKSIKQKLKRLEDRTKKWRLNSRRLVRIIKGKVKAGRAGTCKVEAVATGTFPQLPVEVWENVINHLWDDQDALEVCICVCRAWYPPSRFHLHRQINIGSVQGVKAYVKVLKQTPEWSGWAHDMTVGCKDLSVLWPAALLLARKLPRLVRLTIKDSEWKPWTMHKDIFLHLSAFSITRLDLFHVTFPSLTVFGRLVCTLPGLVELKCDRLNFTHDHFHHETFGLYDNRLKIRSLSLQGGLYVRPNKLIDFLAHPCISNTLQKLVIDVSIYIAESQYEWGCQRLLDAASGSLSELRLDLPPSIPRGDEKVSAAALSFAYNTSLRRLWLTFYDISRNLDPLSQVLLSIKSGELREIVIVFRWSSSAIEINELKNKMKDLLTIYKTALYEKIDKYLASDSFGVLSRVEFALSPWHVRFEGRVVDDTVIKELWKQNLPLLFPRLTERGIFRATVRGLWYEGNF</sequence>
<keyword evidence="3" id="KW-1185">Reference proteome</keyword>
<evidence type="ECO:0000256" key="1">
    <source>
        <dbReference type="SAM" id="Coils"/>
    </source>
</evidence>
<feature type="coiled-coil region" evidence="1">
    <location>
        <begin position="21"/>
        <end position="48"/>
    </location>
</feature>
<keyword evidence="1" id="KW-0175">Coiled coil</keyword>
<accession>A0A165DHS4</accession>
<evidence type="ECO:0008006" key="4">
    <source>
        <dbReference type="Google" id="ProtNLM"/>
    </source>
</evidence>
<dbReference type="Proteomes" id="UP000076871">
    <property type="component" value="Unassembled WGS sequence"/>
</dbReference>